<dbReference type="EMBL" id="CP013290">
    <property type="protein sequence ID" value="APH02454.1"/>
    <property type="molecule type" value="Genomic_DNA"/>
</dbReference>
<evidence type="ECO:0000313" key="2">
    <source>
        <dbReference type="EMBL" id="APH02454.1"/>
    </source>
</evidence>
<sequence>MTARKTAARVQGISSAWLVLLPVVWGLVPTLSWATLPQIAPGDLGMTRPLEMFGTAVLAVSVAHMAWPLGDEAPWLSSVSARGAARQRVGRFMALSGLCAVAAAVTGLVLVRAGVDPAHFVGVGLLLWALAAAGAVTLGRRAAAVLPVGLMLISSRAHLIPWDKNVVFNEMATGPLWALAVACLAGAGVAFAYWGEGIARREVRSA</sequence>
<organism evidence="2 3">
    <name type="scientific">Janibacter indicus</name>
    <dbReference type="NCBI Taxonomy" id="857417"/>
    <lineage>
        <taxon>Bacteria</taxon>
        <taxon>Bacillati</taxon>
        <taxon>Actinomycetota</taxon>
        <taxon>Actinomycetes</taxon>
        <taxon>Micrococcales</taxon>
        <taxon>Intrasporangiaceae</taxon>
        <taxon>Janibacter</taxon>
    </lineage>
</organism>
<protein>
    <recommendedName>
        <fullName evidence="4">ABC-2 type transport system permease protein</fullName>
    </recommendedName>
</protein>
<feature type="transmembrane region" description="Helical" evidence="1">
    <location>
        <begin position="143"/>
        <end position="162"/>
    </location>
</feature>
<accession>A0A1L3MJT4</accession>
<feature type="transmembrane region" description="Helical" evidence="1">
    <location>
        <begin position="89"/>
        <end position="111"/>
    </location>
</feature>
<reference evidence="2 3" key="1">
    <citation type="submission" date="2015-11" db="EMBL/GenBank/DDBJ databases">
        <authorList>
            <person name="Zhang Y."/>
            <person name="Guo Z."/>
        </authorList>
    </citation>
    <scope>NUCLEOTIDE SEQUENCE [LARGE SCALE GENOMIC DNA]</scope>
    <source>
        <strain evidence="2 3">YFY001</strain>
    </source>
</reference>
<feature type="transmembrane region" description="Helical" evidence="1">
    <location>
        <begin position="174"/>
        <end position="194"/>
    </location>
</feature>
<evidence type="ECO:0000256" key="1">
    <source>
        <dbReference type="SAM" id="Phobius"/>
    </source>
</evidence>
<dbReference type="Proteomes" id="UP000182938">
    <property type="component" value="Chromosome"/>
</dbReference>
<name>A0A1L3MJT4_9MICO</name>
<dbReference type="RefSeq" id="WP_072625596.1">
    <property type="nucleotide sequence ID" value="NZ_CP013290.1"/>
</dbReference>
<feature type="transmembrane region" description="Helical" evidence="1">
    <location>
        <begin position="117"/>
        <end position="136"/>
    </location>
</feature>
<keyword evidence="1" id="KW-0812">Transmembrane</keyword>
<keyword evidence="1" id="KW-0472">Membrane</keyword>
<dbReference type="KEGG" id="jte:ASJ30_13695"/>
<gene>
    <name evidence="2" type="ORF">ASJ30_13695</name>
</gene>
<dbReference type="AlphaFoldDB" id="A0A1L3MJT4"/>
<keyword evidence="3" id="KW-1185">Reference proteome</keyword>
<evidence type="ECO:0000313" key="3">
    <source>
        <dbReference type="Proteomes" id="UP000182938"/>
    </source>
</evidence>
<proteinExistence type="predicted"/>
<feature type="transmembrane region" description="Helical" evidence="1">
    <location>
        <begin position="50"/>
        <end position="69"/>
    </location>
</feature>
<keyword evidence="1" id="KW-1133">Transmembrane helix</keyword>
<evidence type="ECO:0008006" key="4">
    <source>
        <dbReference type="Google" id="ProtNLM"/>
    </source>
</evidence>